<evidence type="ECO:0000256" key="6">
    <source>
        <dbReference type="ARBA" id="ARBA00022989"/>
    </source>
</evidence>
<dbReference type="PANTHER" id="PTHR43077">
    <property type="entry name" value="TRANSPORT PERMEASE YVFS-RELATED"/>
    <property type="match status" value="1"/>
</dbReference>
<feature type="region of interest" description="Disordered" evidence="11">
    <location>
        <begin position="611"/>
        <end position="676"/>
    </location>
</feature>
<feature type="compositionally biased region" description="Acidic residues" evidence="11">
    <location>
        <begin position="651"/>
        <end position="670"/>
    </location>
</feature>
<keyword evidence="7" id="KW-0843">Virulence</keyword>
<dbReference type="GO" id="GO:0005886">
    <property type="term" value="C:plasma membrane"/>
    <property type="evidence" value="ECO:0007669"/>
    <property type="project" value="UniProtKB-SubCell"/>
</dbReference>
<keyword evidence="6 12" id="KW-1133">Transmembrane helix</keyword>
<gene>
    <name evidence="13" type="ORF">CAI16_08250</name>
</gene>
<name>A0A3E0WU08_9BACI</name>
<dbReference type="InterPro" id="IPR051328">
    <property type="entry name" value="T7SS_ABC-Transporter"/>
</dbReference>
<feature type="transmembrane region" description="Helical" evidence="12">
    <location>
        <begin position="1028"/>
        <end position="1050"/>
    </location>
</feature>
<feature type="transmembrane region" description="Helical" evidence="12">
    <location>
        <begin position="1142"/>
        <end position="1163"/>
    </location>
</feature>
<evidence type="ECO:0000256" key="10">
    <source>
        <dbReference type="SAM" id="Coils"/>
    </source>
</evidence>
<dbReference type="Proteomes" id="UP000256488">
    <property type="component" value="Unassembled WGS sequence"/>
</dbReference>
<proteinExistence type="inferred from homology"/>
<evidence type="ECO:0000256" key="7">
    <source>
        <dbReference type="ARBA" id="ARBA00023026"/>
    </source>
</evidence>
<dbReference type="NCBIfam" id="TIGR03929">
    <property type="entry name" value="T7_esaA_Nterm"/>
    <property type="match status" value="1"/>
</dbReference>
<evidence type="ECO:0000313" key="13">
    <source>
        <dbReference type="EMBL" id="RFA35475.1"/>
    </source>
</evidence>
<evidence type="ECO:0000256" key="2">
    <source>
        <dbReference type="ARBA" id="ARBA00008338"/>
    </source>
</evidence>
<evidence type="ECO:0000256" key="11">
    <source>
        <dbReference type="SAM" id="MobiDB-lite"/>
    </source>
</evidence>
<dbReference type="EMBL" id="NFZX01000013">
    <property type="protein sequence ID" value="RFA35475.1"/>
    <property type="molecule type" value="Genomic_DNA"/>
</dbReference>
<dbReference type="RefSeq" id="WP_116278004.1">
    <property type="nucleotide sequence ID" value="NZ_NFZX01000013.1"/>
</dbReference>
<evidence type="ECO:0000256" key="3">
    <source>
        <dbReference type="ARBA" id="ARBA00020819"/>
    </source>
</evidence>
<keyword evidence="5 12" id="KW-0812">Transmembrane</keyword>
<feature type="compositionally biased region" description="Basic and acidic residues" evidence="11">
    <location>
        <begin position="632"/>
        <end position="650"/>
    </location>
</feature>
<feature type="transmembrane region" description="Helical" evidence="12">
    <location>
        <begin position="1091"/>
        <end position="1113"/>
    </location>
</feature>
<keyword evidence="10" id="KW-0175">Coiled coil</keyword>
<sequence length="1182" mass="133590">MKKLDKRWFLFLVLIVILASGLSYLALSQQEQTEKDESESNKAMAVALVNEDEGSILNGQELAFGEAFVQGVNNEDDHEWFVVSRGVAESGLKRGTYDMMIVIPNDFSEKALSIDSESPDQVVLNYKINATDNEQIKAEAEKTASNILNQFNRRIIDVYFASIVGNLQNAQDNIGGIIEKQAVFTNTMSSEVYNPLDNYTNQFSTIKDSTEVSKDSFQGFQEIMNNFEKELLDDAELDEDYLSSVHDVKKLKEQNNTQILEFYQTLNEFDRSLKQQEVEQELERLQLANKLINEQLQNNGGMEEIKPPVNSVMYQSNPGGNIATRATDLARYLDESLKQIRKTDESINEHLSELEESVRKSLGEQLNNAFAAKDIKLKDLLAVQNKSIKDRIEANILKLPTLDEEELDKYVLLDENNEQEISNVIKITKLFNEEQDIIYTPPLLVEDAYIVQQVNIVENHLRTNGMTMTDTVVIPENKKKGQTFKLELLEEVMDKFNVTNLTVSLPIRNEDGEKGVFRSKNNYCYGKDITEKCQPFSSGIQIDNLPANIEGEFSVSVELRLKENAPLNLLKPIEWSWELHQKDINYEDIPETAQVEASIAPLIASKRLELSDEETTTKKQGSQTEKDDEVTKDDKSNEKKEDGSESKDDEITPGDSNGEPDEDENEEESVPLEKLEPAIKRVEIKNNKIKHKIMTPLEKTDEATKQLVSNPVNTMKPYQKLVSLYETYYGFNMQKELDFIKGISNDTDMKLGDYAKDTSLFHLFEKENINGLIIQYVVNNITEGATKEIRTPWEQLQAQIEIHEEKVALMNSNAEALVNKIDETAERARVLNKSLETTLSNVEAWREKSLNLLESQEQIQTKEDEEQSAIVSLDDSFQPLLSASQSLSEQAQSNVNEGDVVYDTFDSINEQATTIQESGDDIVQQVETLSENMTNKLMDDENFAENFTGVLANSRIGDRQNEDLYDFLSNPVQTSNEGTITSSDSFTPYYLVLICFIVVLFTAYVISTINQKRMERDPFSEGKTIMSLNTPITLITIGIGVLEGIVIGVVSSYTMEIADSDMLMLTTLIVLLITGMLLFSTYLLRQVKMIGMFILLVVLSLYLFLTNALGTGIKGMETWKEFSPLQYVETLLFRVVQGEANYSASIFIMIGVVIVGALANLFVVHRSTQKGDVDNEKEAEAS</sequence>
<feature type="transmembrane region" description="Helical" evidence="12">
    <location>
        <begin position="989"/>
        <end position="1007"/>
    </location>
</feature>
<comment type="caution">
    <text evidence="13">The sequence shown here is derived from an EMBL/GenBank/DDBJ whole genome shotgun (WGS) entry which is preliminary data.</text>
</comment>
<evidence type="ECO:0000256" key="12">
    <source>
        <dbReference type="SAM" id="Phobius"/>
    </source>
</evidence>
<keyword evidence="4" id="KW-1003">Cell membrane</keyword>
<protein>
    <recommendedName>
        <fullName evidence="3">Type VII secretion system accessory factor EsaA</fullName>
    </recommendedName>
</protein>
<keyword evidence="8 12" id="KW-0472">Membrane</keyword>
<evidence type="ECO:0000256" key="4">
    <source>
        <dbReference type="ARBA" id="ARBA00022475"/>
    </source>
</evidence>
<comment type="subunit">
    <text evidence="9">Homodimer. Interacts with EssB.</text>
</comment>
<dbReference type="PANTHER" id="PTHR43077:SF10">
    <property type="entry name" value="TRANSPORT PERMEASE PROTEIN"/>
    <property type="match status" value="1"/>
</dbReference>
<feature type="coiled-coil region" evidence="10">
    <location>
        <begin position="793"/>
        <end position="820"/>
    </location>
</feature>
<evidence type="ECO:0000256" key="5">
    <source>
        <dbReference type="ARBA" id="ARBA00022692"/>
    </source>
</evidence>
<comment type="similarity">
    <text evidence="2">Belongs to the EsaA family.</text>
</comment>
<dbReference type="AlphaFoldDB" id="A0A3E0WU08"/>
<dbReference type="InterPro" id="IPR023838">
    <property type="entry name" value="T7SS_EsaA"/>
</dbReference>
<dbReference type="Gene3D" id="3.40.1710.10">
    <property type="entry name" value="abc type-2 transporter like domain"/>
    <property type="match status" value="1"/>
</dbReference>
<evidence type="ECO:0000256" key="8">
    <source>
        <dbReference type="ARBA" id="ARBA00023136"/>
    </source>
</evidence>
<feature type="transmembrane region" description="Helical" evidence="12">
    <location>
        <begin position="1062"/>
        <end position="1084"/>
    </location>
</feature>
<organism evidence="13 14">
    <name type="scientific">Virgibacillus dokdonensis</name>
    <dbReference type="NCBI Taxonomy" id="302167"/>
    <lineage>
        <taxon>Bacteria</taxon>
        <taxon>Bacillati</taxon>
        <taxon>Bacillota</taxon>
        <taxon>Bacilli</taxon>
        <taxon>Bacillales</taxon>
        <taxon>Bacillaceae</taxon>
        <taxon>Virgibacillus</taxon>
    </lineage>
</organism>
<accession>A0A3E0WU08</accession>
<evidence type="ECO:0000313" key="14">
    <source>
        <dbReference type="Proteomes" id="UP000256488"/>
    </source>
</evidence>
<evidence type="ECO:0000256" key="9">
    <source>
        <dbReference type="ARBA" id="ARBA00046722"/>
    </source>
</evidence>
<comment type="subcellular location">
    <subcellularLocation>
        <location evidence="1">Cell membrane</location>
        <topology evidence="1">Multi-pass membrane protein</topology>
    </subcellularLocation>
</comment>
<evidence type="ECO:0000256" key="1">
    <source>
        <dbReference type="ARBA" id="ARBA00004651"/>
    </source>
</evidence>
<reference evidence="13 14" key="1">
    <citation type="submission" date="2017-05" db="EMBL/GenBank/DDBJ databases">
        <title>Virgibacillus sp. AK90 isolated from a saltern of Kakinada, India.</title>
        <authorList>
            <person name="Gupta V."/>
            <person name="Sidhu C."/>
            <person name="Korpole S."/>
            <person name="Pinnaka A.K."/>
        </authorList>
    </citation>
    <scope>NUCLEOTIDE SEQUENCE [LARGE SCALE GENOMIC DNA]</scope>
    <source>
        <strain evidence="13 14">AK90</strain>
    </source>
</reference>